<feature type="chain" id="PRO_5046478802" evidence="2">
    <location>
        <begin position="23"/>
        <end position="162"/>
    </location>
</feature>
<keyword evidence="2" id="KW-0732">Signal</keyword>
<dbReference type="EC" id="3.5.-.-" evidence="3"/>
<evidence type="ECO:0000313" key="4">
    <source>
        <dbReference type="Proteomes" id="UP001596270"/>
    </source>
</evidence>
<dbReference type="GO" id="GO:0016787">
    <property type="term" value="F:hydrolase activity"/>
    <property type="evidence" value="ECO:0007669"/>
    <property type="project" value="UniProtKB-KW"/>
</dbReference>
<dbReference type="PANTHER" id="PTHR11803:SF58">
    <property type="entry name" value="PROTEIN HMF1-RELATED"/>
    <property type="match status" value="1"/>
</dbReference>
<comment type="caution">
    <text evidence="3">The sequence shown here is derived from an EMBL/GenBank/DDBJ whole genome shotgun (WGS) entry which is preliminary data.</text>
</comment>
<reference evidence="4" key="1">
    <citation type="journal article" date="2019" name="Int. J. Syst. Evol. Microbiol.">
        <title>The Global Catalogue of Microorganisms (GCM) 10K type strain sequencing project: providing services to taxonomists for standard genome sequencing and annotation.</title>
        <authorList>
            <consortium name="The Broad Institute Genomics Platform"/>
            <consortium name="The Broad Institute Genome Sequencing Center for Infectious Disease"/>
            <person name="Wu L."/>
            <person name="Ma J."/>
        </authorList>
    </citation>
    <scope>NUCLEOTIDE SEQUENCE [LARGE SCALE GENOMIC DNA]</scope>
    <source>
        <strain evidence="4">CCUG 39402</strain>
    </source>
</reference>
<protein>
    <submittedName>
        <fullName evidence="3">RidA family protein</fullName>
        <ecNumber evidence="3">3.5.-.-</ecNumber>
    </submittedName>
</protein>
<feature type="signal peptide" evidence="2">
    <location>
        <begin position="1"/>
        <end position="22"/>
    </location>
</feature>
<dbReference type="CDD" id="cd00448">
    <property type="entry name" value="YjgF_YER057c_UK114_family"/>
    <property type="match status" value="1"/>
</dbReference>
<name>A0ABW1TQR2_9BURK</name>
<dbReference type="EMBL" id="JBHSRS010000002">
    <property type="protein sequence ID" value="MFC6279864.1"/>
    <property type="molecule type" value="Genomic_DNA"/>
</dbReference>
<dbReference type="Pfam" id="PF01042">
    <property type="entry name" value="Ribonuc_L-PSP"/>
    <property type="match status" value="1"/>
</dbReference>
<evidence type="ECO:0000256" key="2">
    <source>
        <dbReference type="SAM" id="SignalP"/>
    </source>
</evidence>
<keyword evidence="4" id="KW-1185">Reference proteome</keyword>
<dbReference type="PANTHER" id="PTHR11803">
    <property type="entry name" value="2-IMINOBUTANOATE/2-IMINOPROPANOATE DEAMINASE RIDA"/>
    <property type="match status" value="1"/>
</dbReference>
<comment type="similarity">
    <text evidence="1">Belongs to the RutC family.</text>
</comment>
<dbReference type="Proteomes" id="UP001596270">
    <property type="component" value="Unassembled WGS sequence"/>
</dbReference>
<dbReference type="Gene3D" id="3.30.1330.40">
    <property type="entry name" value="RutC-like"/>
    <property type="match status" value="1"/>
</dbReference>
<proteinExistence type="inferred from homology"/>
<organism evidence="3 4">
    <name type="scientific">Polaromonas aquatica</name>
    <dbReference type="NCBI Taxonomy" id="332657"/>
    <lineage>
        <taxon>Bacteria</taxon>
        <taxon>Pseudomonadati</taxon>
        <taxon>Pseudomonadota</taxon>
        <taxon>Betaproteobacteria</taxon>
        <taxon>Burkholderiales</taxon>
        <taxon>Comamonadaceae</taxon>
        <taxon>Polaromonas</taxon>
    </lineage>
</organism>
<evidence type="ECO:0000313" key="3">
    <source>
        <dbReference type="EMBL" id="MFC6279864.1"/>
    </source>
</evidence>
<keyword evidence="3" id="KW-0378">Hydrolase</keyword>
<dbReference type="RefSeq" id="WP_371435475.1">
    <property type="nucleotide sequence ID" value="NZ_JBHSRS010000002.1"/>
</dbReference>
<dbReference type="SUPFAM" id="SSF55298">
    <property type="entry name" value="YjgF-like"/>
    <property type="match status" value="1"/>
</dbReference>
<dbReference type="InterPro" id="IPR035959">
    <property type="entry name" value="RutC-like_sf"/>
</dbReference>
<gene>
    <name evidence="3" type="ORF">ACFQND_01240</name>
</gene>
<sequence length="162" mass="17383">MKRSILIFALSAISLVSTVSRAAEFMEQSEKIRGRTYSEAVATEGGRIVWLAGQTAITDLNGKDIRGDAEAQARTAFAQLDETLKRAGGSLKNIVNLTVYLTDVRNGGAFQKVRAEMFPDKNYPASAQVTVSALAVPGMLVEIQAIAVIGDKCSKSSPCFPR</sequence>
<evidence type="ECO:0000256" key="1">
    <source>
        <dbReference type="ARBA" id="ARBA00010552"/>
    </source>
</evidence>
<accession>A0ABW1TQR2</accession>
<dbReference type="InterPro" id="IPR006175">
    <property type="entry name" value="YjgF/YER057c/UK114"/>
</dbReference>